<feature type="coiled-coil region" evidence="4">
    <location>
        <begin position="1183"/>
        <end position="1210"/>
    </location>
</feature>
<keyword evidence="3" id="KW-0539">Nucleus</keyword>
<dbReference type="Proteomes" id="UP000240830">
    <property type="component" value="Unassembled WGS sequence"/>
</dbReference>
<feature type="compositionally biased region" description="Basic and acidic residues" evidence="5">
    <location>
        <begin position="1522"/>
        <end position="1554"/>
    </location>
</feature>
<feature type="coiled-coil region" evidence="4">
    <location>
        <begin position="101"/>
        <end position="272"/>
    </location>
</feature>
<feature type="coiled-coil region" evidence="4">
    <location>
        <begin position="1012"/>
        <end position="1071"/>
    </location>
</feature>
<evidence type="ECO:0000256" key="1">
    <source>
        <dbReference type="ARBA" id="ARBA00004123"/>
    </source>
</evidence>
<dbReference type="Pfam" id="PF25785">
    <property type="entry name" value="TPR"/>
    <property type="match status" value="1"/>
</dbReference>
<dbReference type="PANTHER" id="PTHR18898">
    <property type="entry name" value="NUCLEOPROTEIN TPR-RELATED"/>
    <property type="match status" value="1"/>
</dbReference>
<dbReference type="STRING" id="1246581.A0A2H9TQB7"/>
<feature type="coiled-coil region" evidence="4">
    <location>
        <begin position="892"/>
        <end position="951"/>
    </location>
</feature>
<evidence type="ECO:0000313" key="8">
    <source>
        <dbReference type="EMBL" id="PJF19951.1"/>
    </source>
</evidence>
<feature type="region of interest" description="Disordered" evidence="5">
    <location>
        <begin position="1622"/>
        <end position="1662"/>
    </location>
</feature>
<keyword evidence="2 4" id="KW-0175">Coiled coil</keyword>
<dbReference type="EMBL" id="MTSL01000023">
    <property type="protein sequence ID" value="PJF19951.1"/>
    <property type="molecule type" value="Genomic_DNA"/>
</dbReference>
<evidence type="ECO:0000256" key="3">
    <source>
        <dbReference type="ARBA" id="ARBA00023242"/>
    </source>
</evidence>
<gene>
    <name evidence="8" type="ORF">PSACC_00233</name>
</gene>
<name>A0A2H9TQB7_9FUNG</name>
<feature type="region of interest" description="Disordered" evidence="5">
    <location>
        <begin position="1448"/>
        <end position="1467"/>
    </location>
</feature>
<dbReference type="OrthoDB" id="343070at2759"/>
<dbReference type="GO" id="GO:0006606">
    <property type="term" value="P:protein import into nucleus"/>
    <property type="evidence" value="ECO:0007669"/>
    <property type="project" value="InterPro"/>
</dbReference>
<feature type="compositionally biased region" description="Polar residues" evidence="5">
    <location>
        <begin position="1448"/>
        <end position="1463"/>
    </location>
</feature>
<evidence type="ECO:0000313" key="9">
    <source>
        <dbReference type="Proteomes" id="UP000240830"/>
    </source>
</evidence>
<feature type="coiled-coil region" evidence="4">
    <location>
        <begin position="629"/>
        <end position="663"/>
    </location>
</feature>
<feature type="coiled-coil region" evidence="4">
    <location>
        <begin position="411"/>
        <end position="445"/>
    </location>
</feature>
<feature type="domain" description="NUA/TPR/MLP1-2-like" evidence="7">
    <location>
        <begin position="449"/>
        <end position="533"/>
    </location>
</feature>
<dbReference type="InterPro" id="IPR012929">
    <property type="entry name" value="Nucleoprot-TPR/MLP1-2_dom"/>
</dbReference>
<feature type="region of interest" description="Disordered" evidence="5">
    <location>
        <begin position="1509"/>
        <end position="1557"/>
    </location>
</feature>
<dbReference type="Pfam" id="PF07926">
    <property type="entry name" value="TPR_MLP1_2"/>
    <property type="match status" value="1"/>
</dbReference>
<accession>A0A2H9TQB7</accession>
<evidence type="ECO:0000259" key="6">
    <source>
        <dbReference type="Pfam" id="PF07926"/>
    </source>
</evidence>
<sequence length="1662" mass="191235">MADEAVGRLCQILSLTDVPQLPEQLQHDDSWRTFLQSMAESINDRVQRTEELEKLSQESRLRQVNLEEQTELNRITSALEESSARISELGVGDKSLIQVDLEKSQSQIEMLRARCERLEAEKADMLRLVDRRQLDIDSLNQQIEDVTSRMRTVREEALKHDSEVSEMRSKATAAQRQLELVKEESDKHRQQAEWNSQELDQHIQEFSNYRKQKSAELASLQVQLERTQETNLQLDEQNRVLRTALEEKDSKVEELLRRTRDAESALAEQESMFVQEMNARSRLADLYKEGMEETTVRLEETEALLQISQSNGTDVDERIRQALQDKESEISLLQSQLHEKDKETALLRKHMDELGSGHVRSHSGADKTLSEVYAESAKAKTELLKAHQEIERLKGCIQDICQDIEARVPVLQMERRENERLKVDVSALSQQLLEVSKSRDELERKLCRVEEELRGGRKEKILLEQQVKDLGKQIQALLGQMEGIVPNDSGVLDSEQVIDERLVVFRNIQELQVRNQELVRVLRELSQQQETAEIERLRKVEQEMRGALDQNAAELAELKETRQRQSTLMESLIRQRDMLRDMLGQQRSPVEESAQDMHADGKEVSEMRAELEMFRTEKAESEKYLMEQLEHCRNEKGELSGRVAQLTAQLEFKQERYTLLKQNYDMERVELDGLRKSNNTALSSIMQHQSQVQQLMGEMLAAKDAQQRSATQLSSLRVELDMTRTSERRLTGELTTLQQEKERLSQLLSGLQAMSVEHEGSEVALKHRLNEQIEFLERELQSARHKVVEEVEAHKLAVAISDREYRDLVRRYDQLEETNQTKSANAELTREVSDLRVLHQKSEERLAQFMVPTGETDADLPRELAALRMKFGAVEDELRLEREHVSTYKMLAKNAEDGLNDLTRTFDEYKAASERRISELTGQADVLSVRLENTEERCRQLESKATNLTATFTAEKNQLVQQLAELKEYESMAKSHSSLRKEDVDRLQSLVSETQSKYEQEVVAHGRDLEALQTLKGEMGSYQQQISELSQNLNAARDQLGIYEKMLQSEREQWNAERVDTQRRVSELEGQNSILLGQIESMAGRASRRTSDIPTEGGDATDLMEVVRYLRRQKDILQIEHDSMSMEYRRVKAQAEQLQRSLDETRSVLAEERQGSQWQEQMASEYRALLEKVSQMNILRESNVTLRQEADSLSIQVRSLQAQLQNAHDAVVPKEEECRILNAKLVASGEELRVVRDDRDNWKRRFDQLLTKYRVDPAEMEQQNAQLTAQLAQMTTELEELKEQLEEATDDSDKVKQLEEQLVERNAIHEQVTNKLAQLDTKHRGLLQTSRQIQKTRDELAKRVAELESAAAPTVDNEQLVALQAEKDRLDAELAEKTTKLEKYVEAFKKLNKVKEQYKDSQTLIKNLQDQVQNSEQRLEEVKKEAELRNNLLNSNWQAKMRKLTEQLGQGETKQITPETQETPMKRAKVEAMAVEDLDDFLAETKQEEEKIDMNDSDERREQAGDQMGVQIDGPMGGQADEQSREQHFREQAHEQAGEQFREEEPHEDDHESVDPTAGPLELVAVSADPMLGFSDMEDEMMGGMTDEDTSNPVEEAPIVPTEEPVRKRVIDLSEIGKRPVMRHVPLPARGGHLQRGRGQPSLRRVRRGGPSTSGGTSNPSE</sequence>
<organism evidence="8 9">
    <name type="scientific">Paramicrosporidium saccamoebae</name>
    <dbReference type="NCBI Taxonomy" id="1246581"/>
    <lineage>
        <taxon>Eukaryota</taxon>
        <taxon>Fungi</taxon>
        <taxon>Fungi incertae sedis</taxon>
        <taxon>Cryptomycota</taxon>
        <taxon>Cryptomycota incertae sedis</taxon>
        <taxon>Paramicrosporidium</taxon>
    </lineage>
</organism>
<feature type="region of interest" description="Disordered" evidence="5">
    <location>
        <begin position="1574"/>
        <end position="1606"/>
    </location>
</feature>
<protein>
    <submittedName>
        <fullName evidence="8">Uncharacterized protein</fullName>
    </submittedName>
</protein>
<feature type="compositionally biased region" description="Acidic residues" evidence="5">
    <location>
        <begin position="1576"/>
        <end position="1590"/>
    </location>
</feature>
<evidence type="ECO:0000256" key="4">
    <source>
        <dbReference type="SAM" id="Coils"/>
    </source>
</evidence>
<feature type="compositionally biased region" description="Low complexity" evidence="5">
    <location>
        <begin position="1649"/>
        <end position="1662"/>
    </location>
</feature>
<comment type="subcellular location">
    <subcellularLocation>
        <location evidence="1">Nucleus</location>
    </subcellularLocation>
</comment>
<feature type="coiled-coil region" evidence="4">
    <location>
        <begin position="1264"/>
        <end position="1436"/>
    </location>
</feature>
<feature type="coiled-coil region" evidence="4">
    <location>
        <begin position="1121"/>
        <end position="1155"/>
    </location>
</feature>
<dbReference type="GO" id="GO:0005643">
    <property type="term" value="C:nuclear pore"/>
    <property type="evidence" value="ECO:0007669"/>
    <property type="project" value="TreeGrafter"/>
</dbReference>
<feature type="coiled-coil region" evidence="4">
    <location>
        <begin position="727"/>
        <end position="845"/>
    </location>
</feature>
<evidence type="ECO:0000259" key="7">
    <source>
        <dbReference type="Pfam" id="PF25785"/>
    </source>
</evidence>
<feature type="domain" description="Nucleoprotein TPR/MLP1-2" evidence="6">
    <location>
        <begin position="955"/>
        <end position="1082"/>
    </location>
</feature>
<dbReference type="GO" id="GO:0017056">
    <property type="term" value="F:structural constituent of nuclear pore"/>
    <property type="evidence" value="ECO:0007669"/>
    <property type="project" value="TreeGrafter"/>
</dbReference>
<evidence type="ECO:0000256" key="2">
    <source>
        <dbReference type="ARBA" id="ARBA00023054"/>
    </source>
</evidence>
<comment type="caution">
    <text evidence="8">The sequence shown here is derived from an EMBL/GenBank/DDBJ whole genome shotgun (WGS) entry which is preliminary data.</text>
</comment>
<dbReference type="InterPro" id="IPR057974">
    <property type="entry name" value="NUA/TPR/MLP1-2-like_dom"/>
</dbReference>
<evidence type="ECO:0000256" key="5">
    <source>
        <dbReference type="SAM" id="MobiDB-lite"/>
    </source>
</evidence>
<dbReference type="GO" id="GO:0006406">
    <property type="term" value="P:mRNA export from nucleus"/>
    <property type="evidence" value="ECO:0007669"/>
    <property type="project" value="TreeGrafter"/>
</dbReference>
<feature type="coiled-coil region" evidence="4">
    <location>
        <begin position="508"/>
        <end position="575"/>
    </location>
</feature>
<dbReference type="PANTHER" id="PTHR18898:SF2">
    <property type="entry name" value="NUCLEOPROTEIN TPR"/>
    <property type="match status" value="1"/>
</dbReference>
<reference evidence="8 9" key="1">
    <citation type="submission" date="2016-10" db="EMBL/GenBank/DDBJ databases">
        <title>The genome of Paramicrosporidium saccamoebae is the missing link in understanding Cryptomycota and Microsporidia evolution.</title>
        <authorList>
            <person name="Quandt C.A."/>
            <person name="Beaudet D."/>
            <person name="Corsaro D."/>
            <person name="Michel R."/>
            <person name="Corradi N."/>
            <person name="James T."/>
        </authorList>
    </citation>
    <scope>NUCLEOTIDE SEQUENCE [LARGE SCALE GENOMIC DNA]</scope>
    <source>
        <strain evidence="8 9">KSL3</strain>
    </source>
</reference>
<proteinExistence type="predicted"/>
<keyword evidence="9" id="KW-1185">Reference proteome</keyword>